<dbReference type="RefSeq" id="WP_150728490.1">
    <property type="nucleotide sequence ID" value="NZ_CABPSX010000002.1"/>
</dbReference>
<gene>
    <name evidence="2" type="ORF">PAP18089_01310</name>
</gene>
<sequence length="437" mass="48573">MSTGSVFPHPKADAGTPTKAAAPKKRRATRGNIVPATPFVVSGQVVHGGATGPVQQWPATPSDILYYPNAFSRSSVFGGTRTVRAKPQQDDSDERGMKVVGKIVEFKTPVPSTSQYEIYYRGEILNQQDAEVWIMVLATARRAGLAGEQVRFSLNEWCRALGRPDNDTFAHQAILASLERLKTGTLKIYNRSTRRKDWISMIVDMSQLDGWYTFTIDHRIAAMCFDDCTQIDVVRKSVLKSQISKWLHDFFSTTSNTFTWKLSMLRELSGCTHMEPGKFRAALREAVEELKNIKGKDGTEFAPVFAPETQIESQIRDGKACEVLVVVKATNSLVLAPRKGSEMLDMLTATAMQTTGEPSSPVAPKASVEPVSTATVTPLPTPRRQAPRKASKQAGDDFVPIWDRDVDPTDTRSSEERKLAWIRNRDREEASYYAPAR</sequence>
<reference evidence="2 3" key="1">
    <citation type="submission" date="2019-08" db="EMBL/GenBank/DDBJ databases">
        <authorList>
            <person name="Peeters C."/>
        </authorList>
    </citation>
    <scope>NUCLEOTIDE SEQUENCE [LARGE SCALE GENOMIC DNA]</scope>
    <source>
        <strain evidence="2 3">LMG 18089</strain>
    </source>
</reference>
<dbReference type="AlphaFoldDB" id="A0A5E5P1Z8"/>
<feature type="compositionally biased region" description="Basic and acidic residues" evidence="1">
    <location>
        <begin position="402"/>
        <end position="430"/>
    </location>
</feature>
<dbReference type="Pfam" id="PF07042">
    <property type="entry name" value="TrfA"/>
    <property type="match status" value="1"/>
</dbReference>
<feature type="region of interest" description="Disordered" evidence="1">
    <location>
        <begin position="1"/>
        <end position="28"/>
    </location>
</feature>
<organism evidence="2 3">
    <name type="scientific">Pandoraea apista</name>
    <dbReference type="NCBI Taxonomy" id="93218"/>
    <lineage>
        <taxon>Bacteria</taxon>
        <taxon>Pseudomonadati</taxon>
        <taxon>Pseudomonadota</taxon>
        <taxon>Betaproteobacteria</taxon>
        <taxon>Burkholderiales</taxon>
        <taxon>Burkholderiaceae</taxon>
        <taxon>Pandoraea</taxon>
    </lineage>
</organism>
<name>A0A5E5P1Z8_9BURK</name>
<protein>
    <submittedName>
        <fullName evidence="2">Transcriptional regulator</fullName>
    </submittedName>
</protein>
<dbReference type="OrthoDB" id="8688563at2"/>
<evidence type="ECO:0000256" key="1">
    <source>
        <dbReference type="SAM" id="MobiDB-lite"/>
    </source>
</evidence>
<proteinExistence type="predicted"/>
<dbReference type="EMBL" id="CABPSX010000002">
    <property type="protein sequence ID" value="VVG70350.1"/>
    <property type="molecule type" value="Genomic_DNA"/>
</dbReference>
<accession>A0A5E5P1Z8</accession>
<feature type="region of interest" description="Disordered" evidence="1">
    <location>
        <begin position="353"/>
        <end position="437"/>
    </location>
</feature>
<evidence type="ECO:0000313" key="3">
    <source>
        <dbReference type="Proteomes" id="UP000364291"/>
    </source>
</evidence>
<dbReference type="InterPro" id="IPR010751">
    <property type="entry name" value="TrfA"/>
</dbReference>
<evidence type="ECO:0000313" key="2">
    <source>
        <dbReference type="EMBL" id="VVG70350.1"/>
    </source>
</evidence>
<dbReference type="Proteomes" id="UP000364291">
    <property type="component" value="Unassembled WGS sequence"/>
</dbReference>